<keyword evidence="4" id="KW-0347">Helicase</keyword>
<dbReference type="PANTHER" id="PTHR45626:SF16">
    <property type="entry name" value="ATP-DEPENDENT HELICASE ULS1"/>
    <property type="match status" value="1"/>
</dbReference>
<dbReference type="OMA" id="SHRNEAV"/>
<dbReference type="STRING" id="502780.C1GCT9"/>
<dbReference type="InterPro" id="IPR050628">
    <property type="entry name" value="SNF2_RAD54_helicase_TF"/>
</dbReference>
<feature type="domain" description="RING-type" evidence="9">
    <location>
        <begin position="896"/>
        <end position="947"/>
    </location>
</feature>
<organism evidence="12 13">
    <name type="scientific">Paracoccidioides brasiliensis (strain Pb18)</name>
    <dbReference type="NCBI Taxonomy" id="502780"/>
    <lineage>
        <taxon>Eukaryota</taxon>
        <taxon>Fungi</taxon>
        <taxon>Dikarya</taxon>
        <taxon>Ascomycota</taxon>
        <taxon>Pezizomycotina</taxon>
        <taxon>Eurotiomycetes</taxon>
        <taxon>Eurotiomycetidae</taxon>
        <taxon>Onygenales</taxon>
        <taxon>Ajellomycetaceae</taxon>
        <taxon>Paracoccidioides</taxon>
    </lineage>
</organism>
<evidence type="ECO:0000313" key="12">
    <source>
        <dbReference type="EMBL" id="EEH48732.2"/>
    </source>
</evidence>
<dbReference type="Proteomes" id="UP000001628">
    <property type="component" value="Unassembled WGS sequence"/>
</dbReference>
<dbReference type="Gene3D" id="3.40.50.10810">
    <property type="entry name" value="Tandem AAA-ATPase domain"/>
    <property type="match status" value="1"/>
</dbReference>
<evidence type="ECO:0000259" key="9">
    <source>
        <dbReference type="PROSITE" id="PS50089"/>
    </source>
</evidence>
<protein>
    <recommendedName>
        <fullName evidence="14">SWI/SNF family DNA-dependent ATPase Ris1</fullName>
    </recommendedName>
</protein>
<evidence type="ECO:0000256" key="3">
    <source>
        <dbReference type="ARBA" id="ARBA00022801"/>
    </source>
</evidence>
<evidence type="ECO:0000256" key="1">
    <source>
        <dbReference type="ARBA" id="ARBA00007025"/>
    </source>
</evidence>
<feature type="region of interest" description="Disordered" evidence="7">
    <location>
        <begin position="1"/>
        <end position="84"/>
    </location>
</feature>
<dbReference type="GO" id="GO:0005737">
    <property type="term" value="C:cytoplasm"/>
    <property type="evidence" value="ECO:0007669"/>
    <property type="project" value="TreeGrafter"/>
</dbReference>
<dbReference type="InterPro" id="IPR013083">
    <property type="entry name" value="Znf_RING/FYVE/PHD"/>
</dbReference>
<reference evidence="12 13" key="1">
    <citation type="journal article" date="2011" name="PLoS Genet.">
        <title>Comparative genomic analysis of human fungal pathogens causing paracoccidioidomycosis.</title>
        <authorList>
            <person name="Desjardins C.A."/>
            <person name="Champion M.D."/>
            <person name="Holder J.W."/>
            <person name="Muszewska A."/>
            <person name="Goldberg J."/>
            <person name="Bailao A.M."/>
            <person name="Brigido M.M."/>
            <person name="Ferreira M.E."/>
            <person name="Garcia A.M."/>
            <person name="Grynberg M."/>
            <person name="Gujja S."/>
            <person name="Heiman D.I."/>
            <person name="Henn M.R."/>
            <person name="Kodira C.D."/>
            <person name="Leon-Narvaez H."/>
            <person name="Longo L.V."/>
            <person name="Ma L.J."/>
            <person name="Malavazi I."/>
            <person name="Matsuo A.L."/>
            <person name="Morais F.V."/>
            <person name="Pereira M."/>
            <person name="Rodriguez-Brito S."/>
            <person name="Sakthikumar S."/>
            <person name="Salem-Izacc S.M."/>
            <person name="Sykes S.M."/>
            <person name="Teixeira M.M."/>
            <person name="Vallejo M.C."/>
            <person name="Walter M.E."/>
            <person name="Yandava C."/>
            <person name="Young S."/>
            <person name="Zeng Q."/>
            <person name="Zucker J."/>
            <person name="Felipe M.S."/>
            <person name="Goldman G.H."/>
            <person name="Haas B.J."/>
            <person name="McEwen J.G."/>
            <person name="Nino-Vega G."/>
            <person name="Puccia R."/>
            <person name="San-Blas G."/>
            <person name="Soares C.M."/>
            <person name="Birren B.W."/>
            <person name="Cuomo C.A."/>
        </authorList>
    </citation>
    <scope>NUCLEOTIDE SEQUENCE [LARGE SCALE GENOMIC DNA]</scope>
    <source>
        <strain evidence="12 13">Pb18</strain>
    </source>
</reference>
<keyword evidence="8" id="KW-0812">Transmembrane</keyword>
<dbReference type="InterPro" id="IPR000330">
    <property type="entry name" value="SNF2_N"/>
</dbReference>
<keyword evidence="6" id="KW-0862">Zinc</keyword>
<dbReference type="HOGENOM" id="CLU_000315_2_0_1"/>
<dbReference type="PANTHER" id="PTHR45626">
    <property type="entry name" value="TRANSCRIPTION TERMINATION FACTOR 2-RELATED"/>
    <property type="match status" value="1"/>
</dbReference>
<dbReference type="GO" id="GO:0005524">
    <property type="term" value="F:ATP binding"/>
    <property type="evidence" value="ECO:0007669"/>
    <property type="project" value="UniProtKB-KW"/>
</dbReference>
<feature type="domain" description="Helicase ATP-binding" evidence="10">
    <location>
        <begin position="545"/>
        <end position="736"/>
    </location>
</feature>
<evidence type="ECO:0000256" key="6">
    <source>
        <dbReference type="PROSITE-ProRule" id="PRU00175"/>
    </source>
</evidence>
<dbReference type="InterPro" id="IPR001841">
    <property type="entry name" value="Znf_RING"/>
</dbReference>
<feature type="region of interest" description="Disordered" evidence="7">
    <location>
        <begin position="96"/>
        <end position="222"/>
    </location>
</feature>
<dbReference type="Gene3D" id="3.30.40.10">
    <property type="entry name" value="Zinc/RING finger domain, C3HC4 (zinc finger)"/>
    <property type="match status" value="1"/>
</dbReference>
<dbReference type="GO" id="GO:0000724">
    <property type="term" value="P:double-strand break repair via homologous recombination"/>
    <property type="evidence" value="ECO:0007669"/>
    <property type="project" value="TreeGrafter"/>
</dbReference>
<dbReference type="SMART" id="SM00184">
    <property type="entry name" value="RING"/>
    <property type="match status" value="1"/>
</dbReference>
<gene>
    <name evidence="12" type="ORF">PADG_04811</name>
</gene>
<keyword evidence="3" id="KW-0378">Hydrolase</keyword>
<evidence type="ECO:0000256" key="8">
    <source>
        <dbReference type="SAM" id="Phobius"/>
    </source>
</evidence>
<dbReference type="EMBL" id="KN275961">
    <property type="protein sequence ID" value="EEH48732.2"/>
    <property type="molecule type" value="Genomic_DNA"/>
</dbReference>
<keyword evidence="8" id="KW-1133">Transmembrane helix</keyword>
<dbReference type="InterPro" id="IPR049730">
    <property type="entry name" value="SNF2/RAD54-like_C"/>
</dbReference>
<dbReference type="Pfam" id="PF00176">
    <property type="entry name" value="SNF2-rel_dom"/>
    <property type="match status" value="1"/>
</dbReference>
<feature type="domain" description="Helicase C-terminal" evidence="11">
    <location>
        <begin position="1070"/>
        <end position="1226"/>
    </location>
</feature>
<evidence type="ECO:0000259" key="10">
    <source>
        <dbReference type="PROSITE" id="PS51192"/>
    </source>
</evidence>
<dbReference type="Pfam" id="PF00271">
    <property type="entry name" value="Helicase_C"/>
    <property type="match status" value="1"/>
</dbReference>
<feature type="compositionally biased region" description="Basic and acidic residues" evidence="7">
    <location>
        <begin position="58"/>
        <end position="72"/>
    </location>
</feature>
<sequence length="1265" mass="142043">MAAHPPPGSCTMHARPPNDSTPIDIETENILQNFNGDIVKSPDSSRDEDLSQPLTENVLEKDLPRVVAEDTNRPSSASSADSELAMIQHRLIEMADDLTSLDSPDSWSSARSNENTPSHTSTQDQDRRNLDLMVPMDSDNDIPPSRGSNVSGNSHGQVSITERDENPRDLVLSPPQTRKRPRTSANAGASTSGIPESKLRKLTPSPDSTGSSPPTNPDKIDIRQIFALSGSDDDFAEIEREQREAEKWLRRKREQEREDEEYARKLQQMWNESPNPSRFDSPSSSTSQLGSTSIHSPFGSSAIGGNPSRDGTSADKSVFSKAGFFPVRENKPAQSSKLNNDYVEISSDSDIEEILPESNPIHAGRSTPYNRIQQPTRTSARGLWPKPNTRETTSCNSPKTQGEGLGYPSLDNLMGLPHSFSFGKSPYDLLPNSRLNRYDATNHTPSSSLNGYSNSYNGDFSLNDEIANLISRTAWELETSGMSVSNMNSRLYDQITPKTTMDELKKLLENIRPDEDLDVNREGTPAALQCTLMEHQKLGLTWMKSMEEGSNKGGILADDMGLGKTIQALALIVSRPSERPEWKTNLIIAPVALVQQWKREIERMIKPRHQLKVFVLHNGKRNVPYSTLKTYDVVLTTYGTLAAEFKRKEFADRIKIDNPHTYQNLPADAVNLPLLGEASKWYRVILDEAQCIKNKDTKSARACYQLHSIYRWCMSGTPMMNNVLELFSLIKFLRIKPYHNIETFNTIFARPLKSGVEHLQNRAMEKLQALLKAILLRRTKRSKIDGKQILQLPPRTTEKTYAVFSEDEQTLYRALESQTQLQFNRYLRANAVGRNYSNVLVLLLRLRQACCHPHLMTDFGVDLNGPDTEGIDMVANAKEFPPNVVARLKENETSECPVCIDVVENAVIFFPCGHSTCAECFARISDPSQRLMQGDEGSLIIKCPSCRGMVNTKKVTDYVSFKKVFYSEPEEAAVEDGQDAEDAEADTDSLADFLADDDADDSNPPPGKPKDHKQDRKGKGKVIEKARKSLPQLKKEATKSTEGKREYLRHLTENWETSAKIEKTMEILHDIQSRIPTGDDKPEKTIIFSQFTSLLDLLEVPILRKGWGYRRYDGSMNPNQRNEAVMKFTDSKDCTIMLVSLKAGNAGLNLVAASQVIIFDPFWNPYIEEQAIDRAHRIGQVRPVVVHRILVKNTVEDRILDLQEKKRALIEGALDEGASQRIGRLATRELAFLFVGFFSSVFSYVISLGWILTLMKRNYLLTILV</sequence>
<evidence type="ECO:0000313" key="13">
    <source>
        <dbReference type="Proteomes" id="UP000001628"/>
    </source>
</evidence>
<dbReference type="SUPFAM" id="SSF57850">
    <property type="entry name" value="RING/U-box"/>
    <property type="match status" value="1"/>
</dbReference>
<name>C1GCT9_PARBD</name>
<evidence type="ECO:0000256" key="4">
    <source>
        <dbReference type="ARBA" id="ARBA00022806"/>
    </source>
</evidence>
<dbReference type="GO" id="GO:0005634">
    <property type="term" value="C:nucleus"/>
    <property type="evidence" value="ECO:0007669"/>
    <property type="project" value="TreeGrafter"/>
</dbReference>
<dbReference type="Gene3D" id="3.40.50.300">
    <property type="entry name" value="P-loop containing nucleotide triphosphate hydrolases"/>
    <property type="match status" value="1"/>
</dbReference>
<feature type="compositionally biased region" description="Polar residues" evidence="7">
    <location>
        <begin position="183"/>
        <end position="194"/>
    </location>
</feature>
<dbReference type="InterPro" id="IPR014001">
    <property type="entry name" value="Helicase_ATP-bd"/>
</dbReference>
<keyword evidence="13" id="KW-1185">Reference proteome</keyword>
<feature type="region of interest" description="Disordered" evidence="7">
    <location>
        <begin position="359"/>
        <end position="403"/>
    </location>
</feature>
<proteinExistence type="inferred from homology"/>
<dbReference type="InParanoid" id="C1GCT9"/>
<feature type="transmembrane region" description="Helical" evidence="8">
    <location>
        <begin position="1230"/>
        <end position="1252"/>
    </location>
</feature>
<dbReference type="InterPro" id="IPR027417">
    <property type="entry name" value="P-loop_NTPase"/>
</dbReference>
<keyword evidence="8" id="KW-0472">Membrane</keyword>
<feature type="region of interest" description="Disordered" evidence="7">
    <location>
        <begin position="994"/>
        <end position="1045"/>
    </location>
</feature>
<dbReference type="GO" id="GO:0004386">
    <property type="term" value="F:helicase activity"/>
    <property type="evidence" value="ECO:0007669"/>
    <property type="project" value="UniProtKB-KW"/>
</dbReference>
<keyword evidence="6" id="KW-0863">Zinc-finger</keyword>
<dbReference type="GO" id="GO:0008270">
    <property type="term" value="F:zinc ion binding"/>
    <property type="evidence" value="ECO:0007669"/>
    <property type="project" value="UniProtKB-KW"/>
</dbReference>
<dbReference type="PROSITE" id="PS50089">
    <property type="entry name" value="ZF_RING_2"/>
    <property type="match status" value="1"/>
</dbReference>
<evidence type="ECO:0000256" key="7">
    <source>
        <dbReference type="SAM" id="MobiDB-lite"/>
    </source>
</evidence>
<dbReference type="CDD" id="cd18793">
    <property type="entry name" value="SF2_C_SNF"/>
    <property type="match status" value="1"/>
</dbReference>
<feature type="compositionally biased region" description="Basic and acidic residues" evidence="7">
    <location>
        <begin position="247"/>
        <end position="256"/>
    </location>
</feature>
<dbReference type="OrthoDB" id="423559at2759"/>
<feature type="compositionally biased region" description="Basic and acidic residues" evidence="7">
    <location>
        <begin position="1021"/>
        <end position="1045"/>
    </location>
</feature>
<accession>C1GCT9</accession>
<keyword evidence="6" id="KW-0479">Metal-binding</keyword>
<feature type="compositionally biased region" description="Polar residues" evidence="7">
    <location>
        <begin position="146"/>
        <end position="160"/>
    </location>
</feature>
<keyword evidence="5" id="KW-0067">ATP-binding</keyword>
<dbReference type="PROSITE" id="PS51192">
    <property type="entry name" value="HELICASE_ATP_BIND_1"/>
    <property type="match status" value="1"/>
</dbReference>
<feature type="compositionally biased region" description="Polar residues" evidence="7">
    <location>
        <begin position="390"/>
        <end position="400"/>
    </location>
</feature>
<evidence type="ECO:0000256" key="5">
    <source>
        <dbReference type="ARBA" id="ARBA00022840"/>
    </source>
</evidence>
<dbReference type="InterPro" id="IPR038718">
    <property type="entry name" value="SNF2-like_sf"/>
</dbReference>
<dbReference type="RefSeq" id="XP_010760150.1">
    <property type="nucleotide sequence ID" value="XM_010761848.1"/>
</dbReference>
<feature type="compositionally biased region" description="Polar residues" evidence="7">
    <location>
        <begin position="367"/>
        <end position="379"/>
    </location>
</feature>
<dbReference type="GO" id="GO:0008094">
    <property type="term" value="F:ATP-dependent activity, acting on DNA"/>
    <property type="evidence" value="ECO:0007669"/>
    <property type="project" value="TreeGrafter"/>
</dbReference>
<dbReference type="CDD" id="cd18008">
    <property type="entry name" value="DEXDc_SHPRH-like"/>
    <property type="match status" value="1"/>
</dbReference>
<dbReference type="Pfam" id="PF13923">
    <property type="entry name" value="zf-C3HC4_2"/>
    <property type="match status" value="1"/>
</dbReference>
<feature type="region of interest" description="Disordered" evidence="7">
    <location>
        <begin position="247"/>
        <end position="315"/>
    </location>
</feature>
<dbReference type="SMART" id="SM00487">
    <property type="entry name" value="DEXDc"/>
    <property type="match status" value="1"/>
</dbReference>
<evidence type="ECO:0000256" key="2">
    <source>
        <dbReference type="ARBA" id="ARBA00022741"/>
    </source>
</evidence>
<dbReference type="AlphaFoldDB" id="C1GCT9"/>
<dbReference type="SUPFAM" id="SSF52540">
    <property type="entry name" value="P-loop containing nucleoside triphosphate hydrolases"/>
    <property type="match status" value="2"/>
</dbReference>
<evidence type="ECO:0000259" key="11">
    <source>
        <dbReference type="PROSITE" id="PS51194"/>
    </source>
</evidence>
<evidence type="ECO:0008006" key="14">
    <source>
        <dbReference type="Google" id="ProtNLM"/>
    </source>
</evidence>
<dbReference type="VEuPathDB" id="FungiDB:PADG_04811"/>
<comment type="similarity">
    <text evidence="1">Belongs to the SNF2/RAD54 helicase family.</text>
</comment>
<dbReference type="InterPro" id="IPR001650">
    <property type="entry name" value="Helicase_C-like"/>
</dbReference>
<feature type="compositionally biased region" description="Low complexity" evidence="7">
    <location>
        <begin position="203"/>
        <end position="213"/>
    </location>
</feature>
<feature type="compositionally biased region" description="Polar residues" evidence="7">
    <location>
        <begin position="100"/>
        <end position="123"/>
    </location>
</feature>
<dbReference type="eggNOG" id="KOG1001">
    <property type="taxonomic scope" value="Eukaryota"/>
</dbReference>
<dbReference type="GO" id="GO:0016787">
    <property type="term" value="F:hydrolase activity"/>
    <property type="evidence" value="ECO:0007669"/>
    <property type="project" value="UniProtKB-KW"/>
</dbReference>
<dbReference type="GeneID" id="22583854"/>
<dbReference type="SMART" id="SM00490">
    <property type="entry name" value="HELICc"/>
    <property type="match status" value="1"/>
</dbReference>
<keyword evidence="2" id="KW-0547">Nucleotide-binding</keyword>
<dbReference type="PROSITE" id="PS51194">
    <property type="entry name" value="HELICASE_CTER"/>
    <property type="match status" value="1"/>
</dbReference>
<feature type="compositionally biased region" description="Low complexity" evidence="7">
    <location>
        <begin position="273"/>
        <end position="296"/>
    </location>
</feature>
<dbReference type="KEGG" id="pbn:PADG_04811"/>